<evidence type="ECO:0000313" key="3">
    <source>
        <dbReference type="Proteomes" id="UP000636891"/>
    </source>
</evidence>
<evidence type="ECO:0000313" key="2">
    <source>
        <dbReference type="EMBL" id="MBC5616242.1"/>
    </source>
</evidence>
<organism evidence="2 3">
    <name type="scientific">Alistipes hominis</name>
    <dbReference type="NCBI Taxonomy" id="2763015"/>
    <lineage>
        <taxon>Bacteria</taxon>
        <taxon>Pseudomonadati</taxon>
        <taxon>Bacteroidota</taxon>
        <taxon>Bacteroidia</taxon>
        <taxon>Bacteroidales</taxon>
        <taxon>Rikenellaceae</taxon>
        <taxon>Alistipes</taxon>
    </lineage>
</organism>
<feature type="signal peptide" evidence="1">
    <location>
        <begin position="1"/>
        <end position="25"/>
    </location>
</feature>
<dbReference type="Proteomes" id="UP000636891">
    <property type="component" value="Unassembled WGS sequence"/>
</dbReference>
<evidence type="ECO:0000256" key="1">
    <source>
        <dbReference type="SAM" id="SignalP"/>
    </source>
</evidence>
<sequence>MRIMREILCLLVVLTWGNTVTKVSAQAPTDKEITLFEVGAPLTSDESNLSNLFCNFSRYIENRAGIELVSYKKVGTVKNRSHARKYLKNNFGASSSIFWDIMSHTGSTSTNISKEITNSRIWLDVMPTDNFKDSYEMTRREKRKQTVASIDVGDSIYEITFNYDNKQYVYFVFVDPQSHAVVTEGNIFAFTIPYSHIVYVDTQHK</sequence>
<dbReference type="RefSeq" id="WP_118655501.1">
    <property type="nucleotide sequence ID" value="NZ_JACOOK010000002.1"/>
</dbReference>
<accession>A0ABR7CKZ2</accession>
<dbReference type="EMBL" id="JACOOK010000002">
    <property type="protein sequence ID" value="MBC5616242.1"/>
    <property type="molecule type" value="Genomic_DNA"/>
</dbReference>
<feature type="chain" id="PRO_5047130244" description="DUF3298 domain-containing protein" evidence="1">
    <location>
        <begin position="26"/>
        <end position="205"/>
    </location>
</feature>
<keyword evidence="1" id="KW-0732">Signal</keyword>
<reference evidence="2 3" key="1">
    <citation type="submission" date="2020-08" db="EMBL/GenBank/DDBJ databases">
        <title>Genome public.</title>
        <authorList>
            <person name="Liu C."/>
            <person name="Sun Q."/>
        </authorList>
    </citation>
    <scope>NUCLEOTIDE SEQUENCE [LARGE SCALE GENOMIC DNA]</scope>
    <source>
        <strain evidence="2 3">New-7</strain>
    </source>
</reference>
<evidence type="ECO:0008006" key="4">
    <source>
        <dbReference type="Google" id="ProtNLM"/>
    </source>
</evidence>
<proteinExistence type="predicted"/>
<gene>
    <name evidence="2" type="ORF">H8S08_04300</name>
</gene>
<keyword evidence="3" id="KW-1185">Reference proteome</keyword>
<name>A0ABR7CKZ2_9BACT</name>
<protein>
    <recommendedName>
        <fullName evidence="4">DUF3298 domain-containing protein</fullName>
    </recommendedName>
</protein>
<comment type="caution">
    <text evidence="2">The sequence shown here is derived from an EMBL/GenBank/DDBJ whole genome shotgun (WGS) entry which is preliminary data.</text>
</comment>